<dbReference type="RefSeq" id="WP_367921516.1">
    <property type="nucleotide sequence ID" value="NZ_BAABAC010000043.1"/>
</dbReference>
<dbReference type="InterPro" id="IPR021530">
    <property type="entry name" value="AllH-like"/>
</dbReference>
<name>A0ABW3W5R4_9ACTN</name>
<organism evidence="1 2">
    <name type="scientific">Nocardioides ginsengisoli</name>
    <dbReference type="NCBI Taxonomy" id="363868"/>
    <lineage>
        <taxon>Bacteria</taxon>
        <taxon>Bacillati</taxon>
        <taxon>Actinomycetota</taxon>
        <taxon>Actinomycetes</taxon>
        <taxon>Propionibacteriales</taxon>
        <taxon>Nocardioidaceae</taxon>
        <taxon>Nocardioides</taxon>
    </lineage>
</organism>
<gene>
    <name evidence="1" type="ORF">ACFQ3F_22615</name>
</gene>
<dbReference type="EMBL" id="JBHTLX010000026">
    <property type="protein sequence ID" value="MFD1250602.1"/>
    <property type="molecule type" value="Genomic_DNA"/>
</dbReference>
<comment type="caution">
    <text evidence="1">The sequence shown here is derived from an EMBL/GenBank/DDBJ whole genome shotgun (WGS) entry which is preliminary data.</text>
</comment>
<evidence type="ECO:0000313" key="1">
    <source>
        <dbReference type="EMBL" id="MFD1250602.1"/>
    </source>
</evidence>
<protein>
    <submittedName>
        <fullName evidence="1">DUF2877 domain-containing protein</fullName>
    </submittedName>
</protein>
<keyword evidence="2" id="KW-1185">Reference proteome</keyword>
<proteinExistence type="predicted"/>
<reference evidence="2" key="1">
    <citation type="journal article" date="2019" name="Int. J. Syst. Evol. Microbiol.">
        <title>The Global Catalogue of Microorganisms (GCM) 10K type strain sequencing project: providing services to taxonomists for standard genome sequencing and annotation.</title>
        <authorList>
            <consortium name="The Broad Institute Genomics Platform"/>
            <consortium name="The Broad Institute Genome Sequencing Center for Infectious Disease"/>
            <person name="Wu L."/>
            <person name="Ma J."/>
        </authorList>
    </citation>
    <scope>NUCLEOTIDE SEQUENCE [LARGE SCALE GENOMIC DNA]</scope>
    <source>
        <strain evidence="2">CCUG 52478</strain>
    </source>
</reference>
<dbReference type="Pfam" id="PF11392">
    <property type="entry name" value="AllH"/>
    <property type="match status" value="1"/>
</dbReference>
<dbReference type="Proteomes" id="UP001597229">
    <property type="component" value="Unassembled WGS sequence"/>
</dbReference>
<sequence>MPDPSSSSPLPSGRVAGAGGTALRTLLDGPAASGTVVHAGAQAVYADLGGRVVGVLARGAVHVPCAIATTLPSLPEITVGAPVTAAGGMLTVGAMSVGVDRLVGFALPALDAAATERLRVLDPDLSPARDQLPVSALERLAAGDPDAVPALVGRGDGLTPVGDDVLAGWLVTARATGRDHAPVTAAVRAHLHRTTSLSATLLLHAADGEAIAPFRTAVASGDADAVAGLLAVGHTSGAGMLLGATLALLQSHSEPLEGSPR</sequence>
<accession>A0ABW3W5R4</accession>
<evidence type="ECO:0000313" key="2">
    <source>
        <dbReference type="Proteomes" id="UP001597229"/>
    </source>
</evidence>